<sequence length="258" mass="27733">MELKTVATPHAPVRYYEGGAGPALVYLHGSGGLTATDPFLAALAEKHHVYAPLLPGYGDSEEAPEIRDMLDFTLHTWDVVEALGLRDPILVGHSMGGMIAAEMAALAPNDVGRLALIAPAGLWDDEHPIADIFSMLPFEMPALLFHDAEAGAAMMTAGRNVEDPGFLQQYLVANARQLGMAGRILFPIPDRGLRQRLYRIKARTVLVWGDSDRLIPPVYAHAFKKGIKGAELVSIPEAGHMVTVEKTAAVVEAVGRLG</sequence>
<reference evidence="3" key="1">
    <citation type="submission" date="2018-05" db="EMBL/GenBank/DDBJ databases">
        <authorList>
            <person name="Li X."/>
        </authorList>
    </citation>
    <scope>NUCLEOTIDE SEQUENCE [LARGE SCALE GENOMIC DNA]</scope>
    <source>
        <strain evidence="3">HKS-05</strain>
    </source>
</reference>
<organism evidence="2 3">
    <name type="scientific">Phenylobacterium hankyongense</name>
    <dbReference type="NCBI Taxonomy" id="1813876"/>
    <lineage>
        <taxon>Bacteria</taxon>
        <taxon>Pseudomonadati</taxon>
        <taxon>Pseudomonadota</taxon>
        <taxon>Alphaproteobacteria</taxon>
        <taxon>Caulobacterales</taxon>
        <taxon>Caulobacteraceae</taxon>
        <taxon>Phenylobacterium</taxon>
    </lineage>
</organism>
<evidence type="ECO:0000259" key="1">
    <source>
        <dbReference type="Pfam" id="PF12697"/>
    </source>
</evidence>
<protein>
    <submittedName>
        <fullName evidence="2">Alpha/beta hydrolase</fullName>
    </submittedName>
</protein>
<dbReference type="RefSeq" id="WP_111456408.1">
    <property type="nucleotide sequence ID" value="NZ_QFYP01000001.1"/>
</dbReference>
<dbReference type="PANTHER" id="PTHR43194">
    <property type="entry name" value="HYDROLASE ALPHA/BETA FOLD FAMILY"/>
    <property type="match status" value="1"/>
</dbReference>
<dbReference type="GO" id="GO:0016787">
    <property type="term" value="F:hydrolase activity"/>
    <property type="evidence" value="ECO:0007669"/>
    <property type="project" value="UniProtKB-KW"/>
</dbReference>
<dbReference type="Pfam" id="PF12697">
    <property type="entry name" value="Abhydrolase_6"/>
    <property type="match status" value="1"/>
</dbReference>
<dbReference type="EMBL" id="QFYP01000001">
    <property type="protein sequence ID" value="RAK59115.1"/>
    <property type="molecule type" value="Genomic_DNA"/>
</dbReference>
<dbReference type="InterPro" id="IPR050228">
    <property type="entry name" value="Carboxylesterase_BioH"/>
</dbReference>
<accession>A0A328AXW3</accession>
<dbReference type="AlphaFoldDB" id="A0A328AXW3"/>
<proteinExistence type="predicted"/>
<evidence type="ECO:0000313" key="3">
    <source>
        <dbReference type="Proteomes" id="UP000249842"/>
    </source>
</evidence>
<keyword evidence="3" id="KW-1185">Reference proteome</keyword>
<feature type="domain" description="AB hydrolase-1" evidence="1">
    <location>
        <begin position="24"/>
        <end position="253"/>
    </location>
</feature>
<dbReference type="OrthoDB" id="8680283at2"/>
<dbReference type="InterPro" id="IPR029058">
    <property type="entry name" value="AB_hydrolase_fold"/>
</dbReference>
<dbReference type="Gene3D" id="3.40.50.1820">
    <property type="entry name" value="alpha/beta hydrolase"/>
    <property type="match status" value="1"/>
</dbReference>
<dbReference type="InterPro" id="IPR000073">
    <property type="entry name" value="AB_hydrolase_1"/>
</dbReference>
<gene>
    <name evidence="2" type="ORF">DJ021_04515</name>
</gene>
<comment type="caution">
    <text evidence="2">The sequence shown here is derived from an EMBL/GenBank/DDBJ whole genome shotgun (WGS) entry which is preliminary data.</text>
</comment>
<keyword evidence="2" id="KW-0378">Hydrolase</keyword>
<dbReference type="PANTHER" id="PTHR43194:SF2">
    <property type="entry name" value="PEROXISOMAL MEMBRANE PROTEIN LPX1"/>
    <property type="match status" value="1"/>
</dbReference>
<dbReference type="PRINTS" id="PR00111">
    <property type="entry name" value="ABHYDROLASE"/>
</dbReference>
<evidence type="ECO:0000313" key="2">
    <source>
        <dbReference type="EMBL" id="RAK59115.1"/>
    </source>
</evidence>
<dbReference type="SUPFAM" id="SSF53474">
    <property type="entry name" value="alpha/beta-Hydrolases"/>
    <property type="match status" value="1"/>
</dbReference>
<dbReference type="Proteomes" id="UP000249842">
    <property type="component" value="Unassembled WGS sequence"/>
</dbReference>
<name>A0A328AXW3_9CAUL</name>